<evidence type="ECO:0000256" key="13">
    <source>
        <dbReference type="PIRSR" id="PIRSR600720-2"/>
    </source>
</evidence>
<dbReference type="Gene3D" id="2.60.120.230">
    <property type="match status" value="1"/>
</dbReference>
<feature type="binding site" evidence="13">
    <location>
        <position position="70"/>
    </location>
    <ligand>
        <name>Cu(2+)</name>
        <dbReference type="ChEBI" id="CHEBI:29036"/>
        <label>1</label>
        <note>catalytic</note>
    </ligand>
</feature>
<dbReference type="InterPro" id="IPR008977">
    <property type="entry name" value="PHM/PNGase_F_dom_sf"/>
</dbReference>
<dbReference type="GO" id="GO:0016020">
    <property type="term" value="C:membrane"/>
    <property type="evidence" value="ECO:0007669"/>
    <property type="project" value="InterPro"/>
</dbReference>
<evidence type="ECO:0000256" key="10">
    <source>
        <dbReference type="ARBA" id="ARBA00023157"/>
    </source>
</evidence>
<evidence type="ECO:0000256" key="3">
    <source>
        <dbReference type="ARBA" id="ARBA00012689"/>
    </source>
</evidence>
<feature type="binding site" evidence="13">
    <location>
        <position position="219"/>
    </location>
    <ligand>
        <name>Cu(2+)</name>
        <dbReference type="ChEBI" id="CHEBI:29036"/>
        <label>1</label>
        <note>catalytic</note>
    </ligand>
</feature>
<evidence type="ECO:0000259" key="17">
    <source>
        <dbReference type="Pfam" id="PF03712"/>
    </source>
</evidence>
<gene>
    <name evidence="18" type="ORF">V1264_001780</name>
</gene>
<feature type="disulfide bond" evidence="14">
    <location>
        <begin position="44"/>
        <end position="88"/>
    </location>
</feature>
<dbReference type="GO" id="GO:0006518">
    <property type="term" value="P:peptide metabolic process"/>
    <property type="evidence" value="ECO:0007669"/>
    <property type="project" value="InterPro"/>
</dbReference>
<dbReference type="Proteomes" id="UP001374579">
    <property type="component" value="Unassembled WGS sequence"/>
</dbReference>
<feature type="disulfide bond" evidence="14">
    <location>
        <begin position="269"/>
        <end position="290"/>
    </location>
</feature>
<protein>
    <recommendedName>
        <fullName evidence="3">peptidylglycine monooxygenase</fullName>
        <ecNumber evidence="3">1.14.17.3</ecNumber>
    </recommendedName>
</protein>
<evidence type="ECO:0000256" key="11">
    <source>
        <dbReference type="ARBA" id="ARBA00023180"/>
    </source>
</evidence>
<keyword evidence="11" id="KW-0325">Glycoprotein</keyword>
<evidence type="ECO:0000256" key="1">
    <source>
        <dbReference type="ARBA" id="ARBA00004613"/>
    </source>
</evidence>
<evidence type="ECO:0000256" key="12">
    <source>
        <dbReference type="ARBA" id="ARBA00048431"/>
    </source>
</evidence>
<feature type="binding site" evidence="13">
    <location>
        <position position="69"/>
    </location>
    <ligand>
        <name>Cu(2+)</name>
        <dbReference type="ChEBI" id="CHEBI:29036"/>
        <label>1</label>
        <note>catalytic</note>
    </ligand>
</feature>
<feature type="chain" id="PRO_5042953488" description="peptidylglycine monooxygenase" evidence="15">
    <location>
        <begin position="21"/>
        <end position="424"/>
    </location>
</feature>
<evidence type="ECO:0000313" key="18">
    <source>
        <dbReference type="EMBL" id="KAK7116024.1"/>
    </source>
</evidence>
<feature type="disulfide bond" evidence="14">
    <location>
        <begin position="200"/>
        <end position="309"/>
    </location>
</feature>
<dbReference type="InterPro" id="IPR014784">
    <property type="entry name" value="Cu2_ascorb_mOase-like_C"/>
</dbReference>
<feature type="signal peptide" evidence="15">
    <location>
        <begin position="1"/>
        <end position="20"/>
    </location>
</feature>
<dbReference type="Pfam" id="PF01082">
    <property type="entry name" value="Cu2_monooxygen"/>
    <property type="match status" value="1"/>
</dbReference>
<comment type="caution">
    <text evidence="18">The sequence shown here is derived from an EMBL/GenBank/DDBJ whole genome shotgun (WGS) entry which is preliminary data.</text>
</comment>
<comment type="catalytic activity">
    <reaction evidence="12">
        <text>a [peptide]-C-terminal glycine + 2 L-ascorbate + O2 = a [peptide]-C-terminal (2S)-2-hydroxyglycine + 2 monodehydro-L-ascorbate radical + H2O</text>
        <dbReference type="Rhea" id="RHEA:21452"/>
        <dbReference type="Rhea" id="RHEA-COMP:13486"/>
        <dbReference type="Rhea" id="RHEA-COMP:15321"/>
        <dbReference type="ChEBI" id="CHEBI:15377"/>
        <dbReference type="ChEBI" id="CHEBI:15379"/>
        <dbReference type="ChEBI" id="CHEBI:38290"/>
        <dbReference type="ChEBI" id="CHEBI:59513"/>
        <dbReference type="ChEBI" id="CHEBI:137000"/>
        <dbReference type="ChEBI" id="CHEBI:142768"/>
        <dbReference type="EC" id="1.14.17.3"/>
    </reaction>
</comment>
<dbReference type="PRINTS" id="PR00790">
    <property type="entry name" value="PAMONOXGNASE"/>
</dbReference>
<keyword evidence="4" id="KW-0964">Secreted</keyword>
<dbReference type="PANTHER" id="PTHR10680:SF14">
    <property type="entry name" value="PEPTIDYL-GLYCINE ALPHA-AMIDATING MONOOXYGENASE"/>
    <property type="match status" value="1"/>
</dbReference>
<feature type="binding site" evidence="13">
    <location>
        <position position="145"/>
    </location>
    <ligand>
        <name>Cu(2+)</name>
        <dbReference type="ChEBI" id="CHEBI:29036"/>
        <label>1</label>
        <note>catalytic</note>
    </ligand>
</feature>
<dbReference type="InterPro" id="IPR000720">
    <property type="entry name" value="PHM/PAL"/>
</dbReference>
<evidence type="ECO:0000256" key="9">
    <source>
        <dbReference type="ARBA" id="ARBA00023033"/>
    </source>
</evidence>
<feature type="binding site" evidence="13">
    <location>
        <position position="289"/>
    </location>
    <ligand>
        <name>Cu(2+)</name>
        <dbReference type="ChEBI" id="CHEBI:29036"/>
        <label>1</label>
        <note>catalytic</note>
    </ligand>
</feature>
<feature type="disulfide bond" evidence="14">
    <location>
        <begin position="76"/>
        <end position="104"/>
    </location>
</feature>
<dbReference type="GO" id="GO:0004504">
    <property type="term" value="F:peptidylglycine monooxygenase activity"/>
    <property type="evidence" value="ECO:0007669"/>
    <property type="project" value="UniProtKB-EC"/>
</dbReference>
<accession>A0AAN9C2D3</accession>
<proteinExistence type="inferred from homology"/>
<evidence type="ECO:0000259" key="16">
    <source>
        <dbReference type="Pfam" id="PF01082"/>
    </source>
</evidence>
<feature type="domain" description="Copper type II ascorbate-dependent monooxygenase C-terminal" evidence="17">
    <location>
        <begin position="176"/>
        <end position="318"/>
    </location>
</feature>
<keyword evidence="7" id="KW-0560">Oxidoreductase</keyword>
<evidence type="ECO:0000256" key="6">
    <source>
        <dbReference type="ARBA" id="ARBA00022729"/>
    </source>
</evidence>
<dbReference type="EC" id="1.14.17.3" evidence="3"/>
<keyword evidence="6 15" id="KW-0732">Signal</keyword>
<dbReference type="GO" id="GO:0005576">
    <property type="term" value="C:extracellular region"/>
    <property type="evidence" value="ECO:0007669"/>
    <property type="project" value="UniProtKB-SubCell"/>
</dbReference>
<keyword evidence="5 13" id="KW-0479">Metal-binding</keyword>
<evidence type="ECO:0000313" key="19">
    <source>
        <dbReference type="Proteomes" id="UP001374579"/>
    </source>
</evidence>
<dbReference type="AlphaFoldDB" id="A0AAN9C2D3"/>
<dbReference type="SUPFAM" id="SSF49742">
    <property type="entry name" value="PHM/PNGase F"/>
    <property type="match status" value="2"/>
</dbReference>
<evidence type="ECO:0000256" key="4">
    <source>
        <dbReference type="ARBA" id="ARBA00022525"/>
    </source>
</evidence>
<dbReference type="Pfam" id="PF03712">
    <property type="entry name" value="Cu2_monoox_C"/>
    <property type="match status" value="1"/>
</dbReference>
<feature type="domain" description="Copper type II ascorbate-dependent monooxygenase N-terminal" evidence="16">
    <location>
        <begin position="28"/>
        <end position="150"/>
    </location>
</feature>
<organism evidence="18 19">
    <name type="scientific">Littorina saxatilis</name>
    <dbReference type="NCBI Taxonomy" id="31220"/>
    <lineage>
        <taxon>Eukaryota</taxon>
        <taxon>Metazoa</taxon>
        <taxon>Spiralia</taxon>
        <taxon>Lophotrochozoa</taxon>
        <taxon>Mollusca</taxon>
        <taxon>Gastropoda</taxon>
        <taxon>Caenogastropoda</taxon>
        <taxon>Littorinimorpha</taxon>
        <taxon>Littorinoidea</taxon>
        <taxon>Littorinidae</taxon>
        <taxon>Littorina</taxon>
    </lineage>
</organism>
<comment type="similarity">
    <text evidence="2">Belongs to the copper type II ascorbate-dependent monooxygenase family.</text>
</comment>
<comment type="cofactor">
    <cofactor evidence="13">
        <name>Cu(2+)</name>
        <dbReference type="ChEBI" id="CHEBI:29036"/>
    </cofactor>
    <text evidence="13">Binds 2 Cu(2+) ions per subunit.</text>
</comment>
<keyword evidence="8 13" id="KW-0186">Copper</keyword>
<evidence type="ECO:0000256" key="2">
    <source>
        <dbReference type="ARBA" id="ARBA00010676"/>
    </source>
</evidence>
<sequence>MNILLVCACALMSWASSVLGAPTTKAVDFLMPDVQPQQPDTYLCRSIDVSELQPYITEFIPNAQKEIAHHILLYGCTDPGSSDPLWNCGEMASTGSDLKSASVCASGFHILYAWAMDAPKLKLPKDVAFKVGGDTGINKLVLQVHYKNVSTFLPPESKSDSSGITLVTTNEPKARTAGVYLMDTGGTIPAHSIEYMETACPFREPTLEIHPFAYRTHSHALGRVISGYRVRDGQWTEIGRMNPQNPQMFYNVTTPGITVKKGDILAARCTMENNLDHDVSIGSTQKDEMCNFYIMYFVDGDKLVSDSFCAKPGPPNWYFTDYGNALNLEAMPETASTVPDSGRTLIATAQELQEPERLEMGRELEEEDEDPAEDEVLDKFVAGLSPREVDALVNEMMMSERYPASNDVMDDVKRQERLADVYEW</sequence>
<feature type="binding site" evidence="13">
    <location>
        <position position="217"/>
    </location>
    <ligand>
        <name>Cu(2+)</name>
        <dbReference type="ChEBI" id="CHEBI:29036"/>
        <label>1</label>
        <note>catalytic</note>
    </ligand>
</feature>
<dbReference type="EMBL" id="JBAMIC010000001">
    <property type="protein sequence ID" value="KAK7116024.1"/>
    <property type="molecule type" value="Genomic_DNA"/>
</dbReference>
<dbReference type="FunFam" id="2.60.120.310:FF:000005">
    <property type="entry name" value="Peptidylglycine alpha-hydroxylating monooxygenase"/>
    <property type="match status" value="1"/>
</dbReference>
<evidence type="ECO:0000256" key="8">
    <source>
        <dbReference type="ARBA" id="ARBA00023008"/>
    </source>
</evidence>
<dbReference type="PANTHER" id="PTHR10680">
    <property type="entry name" value="PEPTIDYL-GLYCINE ALPHA-AMIDATING MONOOXYGENASE"/>
    <property type="match status" value="1"/>
</dbReference>
<evidence type="ECO:0000256" key="7">
    <source>
        <dbReference type="ARBA" id="ARBA00023002"/>
    </source>
</evidence>
<dbReference type="InterPro" id="IPR024548">
    <property type="entry name" value="Cu2_monoox_C"/>
</dbReference>
<reference evidence="18 19" key="1">
    <citation type="submission" date="2024-02" db="EMBL/GenBank/DDBJ databases">
        <title>Chromosome-scale genome assembly of the rough periwinkle Littorina saxatilis.</title>
        <authorList>
            <person name="De Jode A."/>
            <person name="Faria R."/>
            <person name="Formenti G."/>
            <person name="Sims Y."/>
            <person name="Smith T.P."/>
            <person name="Tracey A."/>
            <person name="Wood J.M.D."/>
            <person name="Zagrodzka Z.B."/>
            <person name="Johannesson K."/>
            <person name="Butlin R.K."/>
            <person name="Leder E.H."/>
        </authorList>
    </citation>
    <scope>NUCLEOTIDE SEQUENCE [LARGE SCALE GENOMIC DNA]</scope>
    <source>
        <strain evidence="18">Snail1</strain>
        <tissue evidence="18">Muscle</tissue>
    </source>
</reference>
<evidence type="ECO:0000256" key="14">
    <source>
        <dbReference type="PIRSR" id="PIRSR600720-3"/>
    </source>
</evidence>
<comment type="subcellular location">
    <subcellularLocation>
        <location evidence="1">Secreted</location>
    </subcellularLocation>
</comment>
<dbReference type="InterPro" id="IPR000323">
    <property type="entry name" value="Cu2_ascorb_mOase_N"/>
</dbReference>
<evidence type="ECO:0000256" key="5">
    <source>
        <dbReference type="ARBA" id="ARBA00022723"/>
    </source>
</evidence>
<keyword evidence="19" id="KW-1185">Reference proteome</keyword>
<keyword evidence="10 14" id="KW-1015">Disulfide bond</keyword>
<dbReference type="Gene3D" id="2.60.120.310">
    <property type="entry name" value="Copper type II, ascorbate-dependent monooxygenase, N-terminal domain"/>
    <property type="match status" value="1"/>
</dbReference>
<evidence type="ECO:0000256" key="15">
    <source>
        <dbReference type="SAM" id="SignalP"/>
    </source>
</evidence>
<keyword evidence="9" id="KW-0503">Monooxygenase</keyword>
<name>A0AAN9C2D3_9CAEN</name>
<dbReference type="GO" id="GO:0005507">
    <property type="term" value="F:copper ion binding"/>
    <property type="evidence" value="ECO:0007669"/>
    <property type="project" value="InterPro"/>
</dbReference>
<dbReference type="InterPro" id="IPR036939">
    <property type="entry name" value="Cu2_ascorb_mOase_N_sf"/>
</dbReference>